<reference evidence="5 8" key="4">
    <citation type="submission" date="2018-09" db="EMBL/GenBank/DDBJ databases">
        <title>Metagenome Assembled Genomes from an Advanced Water Purification Facility.</title>
        <authorList>
            <person name="Stamps B.W."/>
            <person name="Spear J.R."/>
        </authorList>
    </citation>
    <scope>NUCLEOTIDE SEQUENCE [LARGE SCALE GENOMIC DNA]</scope>
    <source>
        <strain evidence="5">Bin_29_2</strain>
    </source>
</reference>
<evidence type="ECO:0000313" key="5">
    <source>
        <dbReference type="EMBL" id="TXI51373.1"/>
    </source>
</evidence>
<dbReference type="PATRIC" id="fig|342002.3.peg.963"/>
<dbReference type="CDD" id="cd03443">
    <property type="entry name" value="PaaI_thioesterase"/>
    <property type="match status" value="1"/>
</dbReference>
<comment type="caution">
    <text evidence="3">The sequence shown here is derived from an EMBL/GenBank/DDBJ whole genome shotgun (WGS) entry which is preliminary data.</text>
</comment>
<gene>
    <name evidence="4" type="ORF">BST15_03885</name>
    <name evidence="5" type="ORF">E6Q54_20525</name>
    <name evidence="3" type="ORF">WR43_02240</name>
</gene>
<dbReference type="RefSeq" id="WP_046187994.1">
    <property type="nucleotide sequence ID" value="NZ_JACKUJ010000036.1"/>
</dbReference>
<protein>
    <submittedName>
        <fullName evidence="3">Aromatic compound degradation protein PaaI</fullName>
    </submittedName>
    <submittedName>
        <fullName evidence="5">PaaI family thioesterase</fullName>
    </submittedName>
</protein>
<evidence type="ECO:0000313" key="8">
    <source>
        <dbReference type="Proteomes" id="UP000321797"/>
    </source>
</evidence>
<reference evidence="4 7" key="3">
    <citation type="submission" date="2016-12" db="EMBL/GenBank/DDBJ databases">
        <title>The new phylogeny of genus Mycobacterium.</title>
        <authorList>
            <person name="Tortoli E."/>
            <person name="Trovato A."/>
            <person name="Cirillo D.M."/>
        </authorList>
    </citation>
    <scope>NUCLEOTIDE SEQUENCE [LARGE SCALE GENOMIC DNA]</scope>
    <source>
        <strain evidence="4 7">DSM 44942</strain>
    </source>
</reference>
<evidence type="ECO:0000259" key="2">
    <source>
        <dbReference type="Pfam" id="PF03061"/>
    </source>
</evidence>
<dbReference type="Proteomes" id="UP000034416">
    <property type="component" value="Unassembled WGS sequence"/>
</dbReference>
<dbReference type="SUPFAM" id="SSF54637">
    <property type="entry name" value="Thioesterase/thiol ester dehydrase-isomerase"/>
    <property type="match status" value="1"/>
</dbReference>
<dbReference type="EMBL" id="LASW01000005">
    <property type="protein sequence ID" value="KKC00941.1"/>
    <property type="molecule type" value="Genomic_DNA"/>
</dbReference>
<dbReference type="Gene3D" id="3.10.129.10">
    <property type="entry name" value="Hotdog Thioesterase"/>
    <property type="match status" value="1"/>
</dbReference>
<reference evidence="3" key="2">
    <citation type="submission" date="2015-04" db="EMBL/GenBank/DDBJ databases">
        <title>Genome sequence of Mycobacterium arupense strain GUC1.</title>
        <authorList>
            <person name="Greninger A.L."/>
            <person name="Cunningham G."/>
            <person name="Chiu C.Y."/>
            <person name="Miller S."/>
        </authorList>
    </citation>
    <scope>NUCLEOTIDE SEQUENCE</scope>
    <source>
        <strain evidence="3">GUC1</strain>
    </source>
</reference>
<dbReference type="PANTHER" id="PTHR43240:SF8">
    <property type="entry name" value="PHENYLACETIC ACID DEGRADATION-RELATED PROTEIN"/>
    <property type="match status" value="1"/>
</dbReference>
<dbReference type="AlphaFoldDB" id="A0A0F5N1P6"/>
<dbReference type="EMBL" id="MVHH01000004">
    <property type="protein sequence ID" value="ORA00612.1"/>
    <property type="molecule type" value="Genomic_DNA"/>
</dbReference>
<name>A0A0F5N1P6_9MYCO</name>
<dbReference type="EMBL" id="SSGD01000149">
    <property type="protein sequence ID" value="TXI51373.1"/>
    <property type="molecule type" value="Genomic_DNA"/>
</dbReference>
<keyword evidence="7" id="KW-1185">Reference proteome</keyword>
<feature type="domain" description="Thioesterase" evidence="2">
    <location>
        <begin position="48"/>
        <end position="122"/>
    </location>
</feature>
<dbReference type="PANTHER" id="PTHR43240">
    <property type="entry name" value="1,4-DIHYDROXY-2-NAPHTHOYL-COA THIOESTERASE 1"/>
    <property type="match status" value="1"/>
</dbReference>
<evidence type="ECO:0000313" key="6">
    <source>
        <dbReference type="Proteomes" id="UP000034416"/>
    </source>
</evidence>
<dbReference type="GO" id="GO:0061522">
    <property type="term" value="F:1,4-dihydroxy-2-naphthoyl-CoA thioesterase activity"/>
    <property type="evidence" value="ECO:0007669"/>
    <property type="project" value="TreeGrafter"/>
</dbReference>
<sequence length="137" mass="14273">MDSTEFARLVVANMPFAAALQIEIAELSPQQVCATMAWAPERCTTGAMLHGGALMAFADTAGAVCAVVNLPQGASTSTIESKTNFFRAVRGGVVTATSVPLHVGRTTIVVQTDLNDDNGKLVARVTQTQAVLSPKPT</sequence>
<dbReference type="Proteomes" id="UP000321797">
    <property type="component" value="Unassembled WGS sequence"/>
</dbReference>
<proteinExistence type="predicted"/>
<dbReference type="GO" id="GO:0005829">
    <property type="term" value="C:cytosol"/>
    <property type="evidence" value="ECO:0007669"/>
    <property type="project" value="TreeGrafter"/>
</dbReference>
<dbReference type="OrthoDB" id="9813282at2"/>
<dbReference type="InterPro" id="IPR029069">
    <property type="entry name" value="HotDog_dom_sf"/>
</dbReference>
<evidence type="ECO:0000313" key="4">
    <source>
        <dbReference type="EMBL" id="ORA00612.1"/>
    </source>
</evidence>
<evidence type="ECO:0000256" key="1">
    <source>
        <dbReference type="ARBA" id="ARBA00022801"/>
    </source>
</evidence>
<evidence type="ECO:0000313" key="3">
    <source>
        <dbReference type="EMBL" id="KKC00941.1"/>
    </source>
</evidence>
<organism evidence="3 6">
    <name type="scientific">Mycolicibacter arupensis</name>
    <dbReference type="NCBI Taxonomy" id="342002"/>
    <lineage>
        <taxon>Bacteria</taxon>
        <taxon>Bacillati</taxon>
        <taxon>Actinomycetota</taxon>
        <taxon>Actinomycetes</taxon>
        <taxon>Mycobacteriales</taxon>
        <taxon>Mycobacteriaceae</taxon>
        <taxon>Mycolicibacter</taxon>
    </lineage>
</organism>
<dbReference type="NCBIfam" id="TIGR00369">
    <property type="entry name" value="unchar_dom_1"/>
    <property type="match status" value="1"/>
</dbReference>
<dbReference type="Pfam" id="PF03061">
    <property type="entry name" value="4HBT"/>
    <property type="match status" value="1"/>
</dbReference>
<reference evidence="6" key="1">
    <citation type="submission" date="2015-04" db="EMBL/GenBank/DDBJ databases">
        <title>Genome sequence of Mycobacterium arupense GUC1.</title>
        <authorList>
            <person name="Greninger A.L."/>
            <person name="Cunningham G."/>
            <person name="Chiu C.Y."/>
            <person name="Miller S."/>
        </authorList>
    </citation>
    <scope>NUCLEOTIDE SEQUENCE [LARGE SCALE GENOMIC DNA]</scope>
    <source>
        <strain evidence="6">GUC1</strain>
    </source>
</reference>
<evidence type="ECO:0000313" key="7">
    <source>
        <dbReference type="Proteomes" id="UP000192327"/>
    </source>
</evidence>
<dbReference type="STRING" id="342002.BST15_03885"/>
<dbReference type="InterPro" id="IPR006683">
    <property type="entry name" value="Thioestr_dom"/>
</dbReference>
<dbReference type="InterPro" id="IPR003736">
    <property type="entry name" value="PAAI_dom"/>
</dbReference>
<dbReference type="Proteomes" id="UP000192327">
    <property type="component" value="Unassembled WGS sequence"/>
</dbReference>
<accession>A0A0F5N1P6</accession>
<keyword evidence="1" id="KW-0378">Hydrolase</keyword>